<sequence length="155" mass="16393">MLPRIWVKAYGGWWAHRQVTVRARGPRRRIEASVHKLYLEGFGGYISLLATFDGAPTFPHKPMGVFIAPGAVVGKRVTIYQQVTLGKNDTETSPRFGSPTIGDDVYIGAGAKIIGAVTIGARSRIGAGAVVVQDVPADSTVVAAPVRTIARPAAG</sequence>
<evidence type="ECO:0000256" key="2">
    <source>
        <dbReference type="ARBA" id="ARBA00022679"/>
    </source>
</evidence>
<protein>
    <recommendedName>
        <fullName evidence="7">Serine acetyltransferase</fullName>
    </recommendedName>
</protein>
<dbReference type="Pfam" id="PF00132">
    <property type="entry name" value="Hexapep"/>
    <property type="match status" value="1"/>
</dbReference>
<dbReference type="InterPro" id="IPR045304">
    <property type="entry name" value="LbH_SAT"/>
</dbReference>
<dbReference type="Proteomes" id="UP000321720">
    <property type="component" value="Unassembled WGS sequence"/>
</dbReference>
<dbReference type="PROSITE" id="PS00101">
    <property type="entry name" value="HEXAPEP_TRANSFERASES"/>
    <property type="match status" value="1"/>
</dbReference>
<keyword evidence="3" id="KW-0677">Repeat</keyword>
<keyword evidence="2" id="KW-0808">Transferase</keyword>
<evidence type="ECO:0000256" key="3">
    <source>
        <dbReference type="ARBA" id="ARBA00022737"/>
    </source>
</evidence>
<comment type="similarity">
    <text evidence="1">Belongs to the transferase hexapeptide repeat family.</text>
</comment>
<dbReference type="SUPFAM" id="SSF51161">
    <property type="entry name" value="Trimeric LpxA-like enzymes"/>
    <property type="match status" value="1"/>
</dbReference>
<evidence type="ECO:0000313" key="5">
    <source>
        <dbReference type="EMBL" id="GEL94982.1"/>
    </source>
</evidence>
<dbReference type="CDD" id="cd03354">
    <property type="entry name" value="LbH_SAT"/>
    <property type="match status" value="1"/>
</dbReference>
<keyword evidence="4" id="KW-0012">Acyltransferase</keyword>
<dbReference type="Gene3D" id="2.160.10.10">
    <property type="entry name" value="Hexapeptide repeat proteins"/>
    <property type="match status" value="1"/>
</dbReference>
<organism evidence="5 6">
    <name type="scientific">Cellulomonas composti</name>
    <dbReference type="NCBI Taxonomy" id="266130"/>
    <lineage>
        <taxon>Bacteria</taxon>
        <taxon>Bacillati</taxon>
        <taxon>Actinomycetota</taxon>
        <taxon>Actinomycetes</taxon>
        <taxon>Micrococcales</taxon>
        <taxon>Cellulomonadaceae</taxon>
        <taxon>Cellulomonas</taxon>
    </lineage>
</organism>
<dbReference type="RefSeq" id="WP_222593171.1">
    <property type="nucleotide sequence ID" value="NZ_BJWG01000006.1"/>
</dbReference>
<keyword evidence="6" id="KW-1185">Reference proteome</keyword>
<name>A0A511JAG3_9CELL</name>
<dbReference type="InterPro" id="IPR011004">
    <property type="entry name" value="Trimer_LpxA-like_sf"/>
</dbReference>
<accession>A0A511JAG3</accession>
<gene>
    <name evidence="5" type="ORF">CCO02nite_16400</name>
</gene>
<evidence type="ECO:0008006" key="7">
    <source>
        <dbReference type="Google" id="ProtNLM"/>
    </source>
</evidence>
<evidence type="ECO:0000256" key="4">
    <source>
        <dbReference type="ARBA" id="ARBA00023315"/>
    </source>
</evidence>
<dbReference type="GO" id="GO:0016746">
    <property type="term" value="F:acyltransferase activity"/>
    <property type="evidence" value="ECO:0007669"/>
    <property type="project" value="UniProtKB-KW"/>
</dbReference>
<dbReference type="AlphaFoldDB" id="A0A511JAG3"/>
<proteinExistence type="inferred from homology"/>
<dbReference type="InterPro" id="IPR001451">
    <property type="entry name" value="Hexapep"/>
</dbReference>
<dbReference type="EMBL" id="BJWG01000006">
    <property type="protein sequence ID" value="GEL94982.1"/>
    <property type="molecule type" value="Genomic_DNA"/>
</dbReference>
<evidence type="ECO:0000256" key="1">
    <source>
        <dbReference type="ARBA" id="ARBA00007274"/>
    </source>
</evidence>
<reference evidence="5 6" key="1">
    <citation type="submission" date="2019-07" db="EMBL/GenBank/DDBJ databases">
        <title>Whole genome shotgun sequence of Cellulomonas composti NBRC 100758.</title>
        <authorList>
            <person name="Hosoyama A."/>
            <person name="Uohara A."/>
            <person name="Ohji S."/>
            <person name="Ichikawa N."/>
        </authorList>
    </citation>
    <scope>NUCLEOTIDE SEQUENCE [LARGE SCALE GENOMIC DNA]</scope>
    <source>
        <strain evidence="5 6">NBRC 100758</strain>
    </source>
</reference>
<dbReference type="PANTHER" id="PTHR42811">
    <property type="entry name" value="SERINE ACETYLTRANSFERASE"/>
    <property type="match status" value="1"/>
</dbReference>
<comment type="caution">
    <text evidence="5">The sequence shown here is derived from an EMBL/GenBank/DDBJ whole genome shotgun (WGS) entry which is preliminary data.</text>
</comment>
<dbReference type="InterPro" id="IPR018357">
    <property type="entry name" value="Hexapep_transf_CS"/>
</dbReference>
<evidence type="ECO:0000313" key="6">
    <source>
        <dbReference type="Proteomes" id="UP000321720"/>
    </source>
</evidence>